<dbReference type="SUPFAM" id="SSF52096">
    <property type="entry name" value="ClpP/crotonase"/>
    <property type="match status" value="1"/>
</dbReference>
<dbReference type="Pfam" id="PF03572">
    <property type="entry name" value="Peptidase_S41"/>
    <property type="match status" value="1"/>
</dbReference>
<feature type="domain" description="Tail specific protease" evidence="1">
    <location>
        <begin position="105"/>
        <end position="315"/>
    </location>
</feature>
<dbReference type="GO" id="GO:0008236">
    <property type="term" value="F:serine-type peptidase activity"/>
    <property type="evidence" value="ECO:0007669"/>
    <property type="project" value="InterPro"/>
</dbReference>
<dbReference type="Proteomes" id="UP000594759">
    <property type="component" value="Chromosome"/>
</dbReference>
<evidence type="ECO:0000313" key="3">
    <source>
        <dbReference type="Proteomes" id="UP000594759"/>
    </source>
</evidence>
<dbReference type="GO" id="GO:0004175">
    <property type="term" value="F:endopeptidase activity"/>
    <property type="evidence" value="ECO:0007669"/>
    <property type="project" value="TreeGrafter"/>
</dbReference>
<sequence length="340" mass="37951">MKRILAVIIFLTPWIVKAQNDKSLIADSVRAYLDSSLNIIRKHSLNTKVNWNDLRSNVYAKAIGAKRYEDVLHLYPYIFEQIDDHHGSLKFREKTYSWNKKAANPINNIIAIATKKYQSVNAEKITKDIAYILIPGNNDFRGKQMDSIAKEIKNALSKVNDKNIKGWVIDLRVNTGGNMYPMIAGLSDLIGEGKVGGFLTSTYEPNGSWIIKNGTFYVDSVKVSPIKYSGYPVGKDIPVAILISGNTASSGEMTAISFIGRTKSVIIGEQSGAYTTSNLGFKLNKYSGLNLAVAYAADRNGKIYPKYLEPDLKVVNGDNFENLKDDLKIKKALIWLRKNK</sequence>
<protein>
    <submittedName>
        <fullName evidence="2">S41 family peptidase</fullName>
    </submittedName>
</protein>
<dbReference type="RefSeq" id="WP_196098384.1">
    <property type="nucleotide sequence ID" value="NZ_CP064939.1"/>
</dbReference>
<dbReference type="InterPro" id="IPR029045">
    <property type="entry name" value="ClpP/crotonase-like_dom_sf"/>
</dbReference>
<dbReference type="GO" id="GO:0030288">
    <property type="term" value="C:outer membrane-bounded periplasmic space"/>
    <property type="evidence" value="ECO:0007669"/>
    <property type="project" value="TreeGrafter"/>
</dbReference>
<reference evidence="2 3" key="1">
    <citation type="submission" date="2020-11" db="EMBL/GenBank/DDBJ databases">
        <title>Pedobacter endophytica, an endophytic bacteria isolated form Carex pumila.</title>
        <authorList>
            <person name="Peng Y."/>
            <person name="Jiang L."/>
            <person name="Lee J."/>
        </authorList>
    </citation>
    <scope>NUCLEOTIDE SEQUENCE [LARGE SCALE GENOMIC DNA]</scope>
    <source>
        <strain evidence="2 3">JBR3-12</strain>
    </source>
</reference>
<evidence type="ECO:0000259" key="1">
    <source>
        <dbReference type="SMART" id="SM00245"/>
    </source>
</evidence>
<dbReference type="KEGG" id="pex:IZT61_17860"/>
<dbReference type="GO" id="GO:0007165">
    <property type="term" value="P:signal transduction"/>
    <property type="evidence" value="ECO:0007669"/>
    <property type="project" value="TreeGrafter"/>
</dbReference>
<dbReference type="PANTHER" id="PTHR32060:SF30">
    <property type="entry name" value="CARBOXY-TERMINAL PROCESSING PROTEASE CTPA"/>
    <property type="match status" value="1"/>
</dbReference>
<dbReference type="InterPro" id="IPR005151">
    <property type="entry name" value="Tail-specific_protease"/>
</dbReference>
<proteinExistence type="predicted"/>
<dbReference type="AlphaFoldDB" id="A0A7U3Q5W6"/>
<dbReference type="PANTHER" id="PTHR32060">
    <property type="entry name" value="TAIL-SPECIFIC PROTEASE"/>
    <property type="match status" value="1"/>
</dbReference>
<dbReference type="Gene3D" id="3.90.226.10">
    <property type="entry name" value="2-enoyl-CoA Hydratase, Chain A, domain 1"/>
    <property type="match status" value="1"/>
</dbReference>
<accession>A0A7U3Q5W6</accession>
<name>A0A7U3Q5W6_9SPHI</name>
<dbReference type="EMBL" id="CP064939">
    <property type="protein sequence ID" value="QPH38909.1"/>
    <property type="molecule type" value="Genomic_DNA"/>
</dbReference>
<organism evidence="2 3">
    <name type="scientific">Pedobacter endophyticus</name>
    <dbReference type="NCBI Taxonomy" id="2789740"/>
    <lineage>
        <taxon>Bacteria</taxon>
        <taxon>Pseudomonadati</taxon>
        <taxon>Bacteroidota</taxon>
        <taxon>Sphingobacteriia</taxon>
        <taxon>Sphingobacteriales</taxon>
        <taxon>Sphingobacteriaceae</taxon>
        <taxon>Pedobacter</taxon>
    </lineage>
</organism>
<keyword evidence="3" id="KW-1185">Reference proteome</keyword>
<dbReference type="GO" id="GO:0006508">
    <property type="term" value="P:proteolysis"/>
    <property type="evidence" value="ECO:0007669"/>
    <property type="project" value="InterPro"/>
</dbReference>
<dbReference type="SMART" id="SM00245">
    <property type="entry name" value="TSPc"/>
    <property type="match status" value="1"/>
</dbReference>
<evidence type="ECO:0000313" key="2">
    <source>
        <dbReference type="EMBL" id="QPH38909.1"/>
    </source>
</evidence>
<gene>
    <name evidence="2" type="ORF">IZT61_17860</name>
</gene>